<dbReference type="EMBL" id="JACEFG010000002">
    <property type="protein sequence ID" value="MBA2175035.1"/>
    <property type="molecule type" value="Genomic_DNA"/>
</dbReference>
<evidence type="ECO:0000256" key="2">
    <source>
        <dbReference type="ARBA" id="ARBA00010876"/>
    </source>
</evidence>
<dbReference type="InterPro" id="IPR036986">
    <property type="entry name" value="S4_RNA-bd_sf"/>
</dbReference>
<evidence type="ECO:0000256" key="1">
    <source>
        <dbReference type="ARBA" id="ARBA00000073"/>
    </source>
</evidence>
<dbReference type="PROSITE" id="PS50889">
    <property type="entry name" value="S4"/>
    <property type="match status" value="1"/>
</dbReference>
<keyword evidence="3 6" id="KW-0413">Isomerase</keyword>
<dbReference type="InterPro" id="IPR020103">
    <property type="entry name" value="PsdUridine_synth_cat_dom_sf"/>
</dbReference>
<evidence type="ECO:0000313" key="9">
    <source>
        <dbReference type="Proteomes" id="UP000571017"/>
    </source>
</evidence>
<dbReference type="PANTHER" id="PTHR21600">
    <property type="entry name" value="MITOCHONDRIAL RNA PSEUDOURIDINE SYNTHASE"/>
    <property type="match status" value="1"/>
</dbReference>
<evidence type="ECO:0000313" key="8">
    <source>
        <dbReference type="EMBL" id="MBA2175035.1"/>
    </source>
</evidence>
<dbReference type="CDD" id="cd02869">
    <property type="entry name" value="PseudoU_synth_RluA_like"/>
    <property type="match status" value="1"/>
</dbReference>
<evidence type="ECO:0000256" key="3">
    <source>
        <dbReference type="ARBA" id="ARBA00023235"/>
    </source>
</evidence>
<dbReference type="InterPro" id="IPR050188">
    <property type="entry name" value="RluA_PseudoU_synthase"/>
</dbReference>
<proteinExistence type="inferred from homology"/>
<dbReference type="GO" id="GO:0003723">
    <property type="term" value="F:RNA binding"/>
    <property type="evidence" value="ECO:0007669"/>
    <property type="project" value="UniProtKB-KW"/>
</dbReference>
<dbReference type="Gene3D" id="3.10.290.10">
    <property type="entry name" value="RNA-binding S4 domain"/>
    <property type="match status" value="1"/>
</dbReference>
<evidence type="ECO:0000256" key="5">
    <source>
        <dbReference type="PROSITE-ProRule" id="PRU00182"/>
    </source>
</evidence>
<accession>A0A838CTE6</accession>
<dbReference type="PROSITE" id="PS01129">
    <property type="entry name" value="PSI_RLU"/>
    <property type="match status" value="1"/>
</dbReference>
<dbReference type="GO" id="GO:0000455">
    <property type="term" value="P:enzyme-directed rRNA pseudouridine synthesis"/>
    <property type="evidence" value="ECO:0007669"/>
    <property type="project" value="TreeGrafter"/>
</dbReference>
<keyword evidence="5" id="KW-0694">RNA-binding</keyword>
<protein>
    <recommendedName>
        <fullName evidence="6">Pseudouridine synthase</fullName>
        <ecNumber evidence="6">5.4.99.-</ecNumber>
    </recommendedName>
</protein>
<dbReference type="InterPro" id="IPR006225">
    <property type="entry name" value="PsdUridine_synth_RluC/D"/>
</dbReference>
<comment type="similarity">
    <text evidence="2 6">Belongs to the pseudouridine synthase RluA family.</text>
</comment>
<dbReference type="SUPFAM" id="SSF55120">
    <property type="entry name" value="Pseudouridine synthase"/>
    <property type="match status" value="1"/>
</dbReference>
<reference evidence="8 9" key="1">
    <citation type="journal article" date="2004" name="Extremophiles">
        <title>Halobacillus locisalis sp. nov., a halophilic bacterium isolated from a marine solar saltern of the Yellow Sea in Korea.</title>
        <authorList>
            <person name="Yoon J.H."/>
            <person name="Kang K.H."/>
            <person name="Oh T.K."/>
            <person name="Park Y.H."/>
        </authorList>
    </citation>
    <scope>NUCLEOTIDE SEQUENCE [LARGE SCALE GENOMIC DNA]</scope>
    <source>
        <strain evidence="8 9">KCTC 3788</strain>
    </source>
</reference>
<dbReference type="InterPro" id="IPR006224">
    <property type="entry name" value="PsdUridine_synth_RluA-like_CS"/>
</dbReference>
<gene>
    <name evidence="8" type="ORF">H0266_09035</name>
</gene>
<dbReference type="GO" id="GO:0140098">
    <property type="term" value="F:catalytic activity, acting on RNA"/>
    <property type="evidence" value="ECO:0007669"/>
    <property type="project" value="UniProtKB-ARBA"/>
</dbReference>
<dbReference type="AlphaFoldDB" id="A0A838CTE6"/>
<dbReference type="GO" id="GO:0009982">
    <property type="term" value="F:pseudouridine synthase activity"/>
    <property type="evidence" value="ECO:0007669"/>
    <property type="project" value="InterPro"/>
</dbReference>
<dbReference type="InterPro" id="IPR006145">
    <property type="entry name" value="PsdUridine_synth_RsuA/RluA"/>
</dbReference>
<organism evidence="8 9">
    <name type="scientific">Halobacillus locisalis</name>
    <dbReference type="NCBI Taxonomy" id="220753"/>
    <lineage>
        <taxon>Bacteria</taxon>
        <taxon>Bacillati</taxon>
        <taxon>Bacillota</taxon>
        <taxon>Bacilli</taxon>
        <taxon>Bacillales</taxon>
        <taxon>Bacillaceae</taxon>
        <taxon>Halobacillus</taxon>
    </lineage>
</organism>
<comment type="function">
    <text evidence="6">Responsible for synthesis of pseudouridine from uracil.</text>
</comment>
<name>A0A838CTE6_9BACI</name>
<dbReference type="RefSeq" id="WP_181472079.1">
    <property type="nucleotide sequence ID" value="NZ_JACEFG010000002.1"/>
</dbReference>
<keyword evidence="9" id="KW-1185">Reference proteome</keyword>
<comment type="caution">
    <text evidence="8">The sequence shown here is derived from an EMBL/GenBank/DDBJ whole genome shotgun (WGS) entry which is preliminary data.</text>
</comment>
<evidence type="ECO:0000256" key="6">
    <source>
        <dbReference type="RuleBase" id="RU362028"/>
    </source>
</evidence>
<comment type="catalytic activity">
    <reaction evidence="1 6">
        <text>a uridine in RNA = a pseudouridine in RNA</text>
        <dbReference type="Rhea" id="RHEA:48348"/>
        <dbReference type="Rhea" id="RHEA-COMP:12068"/>
        <dbReference type="Rhea" id="RHEA-COMP:12069"/>
        <dbReference type="ChEBI" id="CHEBI:65314"/>
        <dbReference type="ChEBI" id="CHEBI:65315"/>
    </reaction>
</comment>
<feature type="domain" description="Pseudouridine synthase RsuA/RluA-like" evidence="7">
    <location>
        <begin position="84"/>
        <end position="235"/>
    </location>
</feature>
<dbReference type="Proteomes" id="UP000571017">
    <property type="component" value="Unassembled WGS sequence"/>
</dbReference>
<dbReference type="Gene3D" id="3.30.2350.10">
    <property type="entry name" value="Pseudouridine synthase"/>
    <property type="match status" value="1"/>
</dbReference>
<evidence type="ECO:0000259" key="7">
    <source>
        <dbReference type="Pfam" id="PF00849"/>
    </source>
</evidence>
<sequence length="289" mass="33019">MKSTEYRVQEQGELLLFLFEVLPDTGRNSVKSMLKRGQVLVDEQTETKHDFHLREGQKVTIIKNKVAKRKSTLTGLSILHEDDDVIVVDKSSGLLSIASPKEKQMTAHRQLMNYVKQQNPGNRIFIVHRLDRDTSGVMLFAKSEEVKERLQKTWKKSVEERTYIALVEGRLKQQEGTITSYLKESKSWKVHSSQKQNGGQHAVTHYQVLESKGNGTLVQVQLETGRKNQIRVHMQDIGHPIVGDDKYGSTVNPIQRLGLHAHILAFKHPKTGKSLRFESPVPKGFYKKF</sequence>
<dbReference type="EC" id="5.4.99.-" evidence="6"/>
<evidence type="ECO:0000256" key="4">
    <source>
        <dbReference type="PIRSR" id="PIRSR606225-1"/>
    </source>
</evidence>
<dbReference type="NCBIfam" id="TIGR00005">
    <property type="entry name" value="rluA_subfam"/>
    <property type="match status" value="1"/>
</dbReference>
<dbReference type="Pfam" id="PF00849">
    <property type="entry name" value="PseudoU_synth_2"/>
    <property type="match status" value="1"/>
</dbReference>
<dbReference type="PANTHER" id="PTHR21600:SF44">
    <property type="entry name" value="RIBOSOMAL LARGE SUBUNIT PSEUDOURIDINE SYNTHASE D"/>
    <property type="match status" value="1"/>
</dbReference>
<feature type="active site" evidence="4">
    <location>
        <position position="131"/>
    </location>
</feature>